<protein>
    <submittedName>
        <fullName evidence="2">Uncharacterized protein</fullName>
    </submittedName>
</protein>
<dbReference type="Proteomes" id="UP001470230">
    <property type="component" value="Unassembled WGS sequence"/>
</dbReference>
<feature type="compositionally biased region" description="Low complexity" evidence="1">
    <location>
        <begin position="812"/>
        <end position="835"/>
    </location>
</feature>
<organism evidence="2 3">
    <name type="scientific">Tritrichomonas musculus</name>
    <dbReference type="NCBI Taxonomy" id="1915356"/>
    <lineage>
        <taxon>Eukaryota</taxon>
        <taxon>Metamonada</taxon>
        <taxon>Parabasalia</taxon>
        <taxon>Tritrichomonadida</taxon>
        <taxon>Tritrichomonadidae</taxon>
        <taxon>Tritrichomonas</taxon>
    </lineage>
</organism>
<reference evidence="2 3" key="1">
    <citation type="submission" date="2024-04" db="EMBL/GenBank/DDBJ databases">
        <title>Tritrichomonas musculus Genome.</title>
        <authorList>
            <person name="Alves-Ferreira E."/>
            <person name="Grigg M."/>
            <person name="Lorenzi H."/>
            <person name="Galac M."/>
        </authorList>
    </citation>
    <scope>NUCLEOTIDE SEQUENCE [LARGE SCALE GENOMIC DNA]</scope>
    <source>
        <strain evidence="2 3">EAF2021</strain>
    </source>
</reference>
<feature type="compositionally biased region" description="Low complexity" evidence="1">
    <location>
        <begin position="850"/>
        <end position="860"/>
    </location>
</feature>
<evidence type="ECO:0000313" key="3">
    <source>
        <dbReference type="Proteomes" id="UP001470230"/>
    </source>
</evidence>
<accession>A0ABR2IC27</accession>
<evidence type="ECO:0000313" key="2">
    <source>
        <dbReference type="EMBL" id="KAK8860605.1"/>
    </source>
</evidence>
<comment type="caution">
    <text evidence="2">The sequence shown here is derived from an EMBL/GenBank/DDBJ whole genome shotgun (WGS) entry which is preliminary data.</text>
</comment>
<keyword evidence="3" id="KW-1185">Reference proteome</keyword>
<sequence>MKPLKPNTWRSHLDELIISETSMEWKPFPKQYLNINIDKQIVTRQISTKNPSVHVVAKITEDFEAEVNDQDEESLPPRVFCWNDVSTLSLKVAFKTISAGLEIEYRKIINNVTFDIKSFSSNARSSFTDNQPDYLVYHIINPSLSESPISPKSSKFKYSFSNNQLSNLKMKKSPIHNPMSFPETIDASSLQQLGESISGPSIFIFDCPNAVRMLGNIIGPNSSSSGANMSFNINKEIFAFGATNGTLPCSSQLPYDLFTSCLLTPAKVALLMQTKTYEDFNCGVLSPIDIQEMINILNNSPIANNILDSLEKALEQFADRIAFESLELNNIPLFELVFRRDPFIANLFYHYLFACRVMKRISTTPFCFPCLPDMTNHPLWDTFDLEVDRCLFSLKKNVEIFSIDILLDEQMKLLEDWIAYPIENREMPDELSYLALLLDSPKYFERAIRFTAQFLSISAATTEKFLNTRAFPVLLHKIPYLYSYILTFINKDENPENNNNSNDNNNNNQSNNENNNNNNDNNNNQSNNENNNNNNNDDGANNDPDFIIPREKEETLANFSFSIASSILLSPDLKPSFENYLSFWEKLLTIASSERLIVSCLSCLIQFDMNQNESNINLIKPLSKHKSSQVRTLSHFLLKKMKVPLELPMRKISDEEDPFCRVALVSRISESITEDNKHDLIFDLILSLGDLFSFVREEAITTLAQAIEFARKDSDYLKKIDLDVEEIQASSNSSINLEVINDENSKFDFFGSLKTFFKNYREDDIQNPIILSLAREIAFLTYDPSNRVRKRFSEFLFYLESILFSDPKSNDKAGNNSNNEDNNNKNSNENENNNNDTDDDIIVDIDNSNDSDKNNNNNNNDDGKGVKKDSGVTNNNKKSNDSNQAEKVIQPRSNLIAHILSAIVHYTPEASDDCYGVSHTDLTGNLTGTPAVSPSGLIACPCTDNGILCQTHSGGTFYYNFFNQSILLPDRFQGLVGPKTTPQPINVSSSSPQSQPRRRQCSPTYIEFIDDEKLLAVSDSSQVVIIDIKNREFSNNNSNSLYKSTTKTLNSTQLYNYNRNRLNSNLNLNDFLYSGDYMKSEPACSFWMEHPDNCFAVKADYNNQNFHLLEHQIKPESCKISIFDLSSQRRIKELLISKNPTTLYSSNESLINNDHIVPNTTPQENWCVGWLHSFSPLFYICTNGFTIYDERVGEAVQKVDLNLVDDFIVGCNSPIAMPLNVVVGKRQGSLAMIDFRVMKVIDEVKNEVFRAHNKVMSSFKVHREIPFGFGTLIDNSAFTVTFDSGSLAVSCREAATPIHSFALHATEATCIARYGSSAKFLKVKLED</sequence>
<feature type="compositionally biased region" description="Basic and acidic residues" evidence="1">
    <location>
        <begin position="861"/>
        <end position="870"/>
    </location>
</feature>
<feature type="region of interest" description="Disordered" evidence="1">
    <location>
        <begin position="978"/>
        <end position="1001"/>
    </location>
</feature>
<dbReference type="PRINTS" id="PR01547">
    <property type="entry name" value="YEAST176DUF"/>
</dbReference>
<feature type="compositionally biased region" description="Low complexity" evidence="1">
    <location>
        <begin position="496"/>
        <end position="543"/>
    </location>
</feature>
<dbReference type="EMBL" id="JAPFFF010000018">
    <property type="protein sequence ID" value="KAK8860605.1"/>
    <property type="molecule type" value="Genomic_DNA"/>
</dbReference>
<feature type="region of interest" description="Disordered" evidence="1">
    <location>
        <begin position="495"/>
        <end position="546"/>
    </location>
</feature>
<feature type="compositionally biased region" description="Polar residues" evidence="1">
    <location>
        <begin position="873"/>
        <end position="885"/>
    </location>
</feature>
<dbReference type="InterPro" id="IPR004083">
    <property type="entry name" value="Raptor"/>
</dbReference>
<name>A0ABR2IC27_9EUKA</name>
<feature type="region of interest" description="Disordered" evidence="1">
    <location>
        <begin position="808"/>
        <end position="887"/>
    </location>
</feature>
<feature type="compositionally biased region" description="Acidic residues" evidence="1">
    <location>
        <begin position="836"/>
        <end position="849"/>
    </location>
</feature>
<evidence type="ECO:0000256" key="1">
    <source>
        <dbReference type="SAM" id="MobiDB-lite"/>
    </source>
</evidence>
<proteinExistence type="predicted"/>
<dbReference type="PANTHER" id="PTHR12848:SF16">
    <property type="entry name" value="REGULATORY-ASSOCIATED PROTEIN OF MTOR"/>
    <property type="match status" value="1"/>
</dbReference>
<gene>
    <name evidence="2" type="ORF">M9Y10_012270</name>
</gene>
<dbReference type="PANTHER" id="PTHR12848">
    <property type="entry name" value="REGULATORY-ASSOCIATED PROTEIN OF MTOR"/>
    <property type="match status" value="1"/>
</dbReference>